<dbReference type="Proteomes" id="UP000807353">
    <property type="component" value="Unassembled WGS sequence"/>
</dbReference>
<dbReference type="EC" id="3.1.2.22" evidence="2"/>
<keyword evidence="12" id="KW-1185">Reference proteome</keyword>
<dbReference type="GO" id="GO:0008474">
    <property type="term" value="F:palmitoyl-(protein) hydrolase activity"/>
    <property type="evidence" value="ECO:0007669"/>
    <property type="project" value="UniProtKB-EC"/>
</dbReference>
<keyword evidence="6" id="KW-0443">Lipid metabolism</keyword>
<sequence length="201" mass="22317">MVVRKLMPVTGNRGAIMPSWFDCYSFDIPNRSEDEEGLYKAVALINDIITREERSGVPSHRIIVGGLSQGSAVSMLLGLTTQRPLAGVFILSGYIPLRRKVKEIASPLAPSLPIFWGHGRVDQQIEYHFSVKAAETLANDLDIPFNGSLERLTPEELSSQSTTPTPGLRFLTYPWLGHSVNDLEMRELAVWFSKYLPASGD</sequence>
<name>A0A9P5XY43_9AGAR</name>
<dbReference type="Gene3D" id="3.40.50.1820">
    <property type="entry name" value="alpha/beta hydrolase"/>
    <property type="match status" value="1"/>
</dbReference>
<evidence type="ECO:0000256" key="1">
    <source>
        <dbReference type="ARBA" id="ARBA00006499"/>
    </source>
</evidence>
<proteinExistence type="inferred from homology"/>
<dbReference type="PANTHER" id="PTHR10655:SF17">
    <property type="entry name" value="LYSOPHOSPHOLIPASE-LIKE PROTEIN 1"/>
    <property type="match status" value="1"/>
</dbReference>
<dbReference type="AlphaFoldDB" id="A0A9P5XY43"/>
<comment type="function">
    <text evidence="7">Hydrolyzes fatty acids from S-acylated cysteine residues in proteins with a strong preference for palmitoylated G-alpha proteins over other acyl substrates. Mediates the deacylation of G-alpha proteins such as GPA1 in vivo, but has weak or no activity toward palmitoylated Ras proteins. Has weak lysophospholipase activity in vitro; however such activity may not exist in vivo.</text>
</comment>
<evidence type="ECO:0000256" key="6">
    <source>
        <dbReference type="ARBA" id="ARBA00022832"/>
    </source>
</evidence>
<feature type="domain" description="Phospholipase/carboxylesterase/thioesterase" evidence="10">
    <location>
        <begin position="7"/>
        <end position="139"/>
    </location>
</feature>
<comment type="caution">
    <text evidence="11">The sequence shown here is derived from an EMBL/GenBank/DDBJ whole genome shotgun (WGS) entry which is preliminary data.</text>
</comment>
<evidence type="ECO:0000256" key="3">
    <source>
        <dbReference type="ARBA" id="ARBA00014923"/>
    </source>
</evidence>
<dbReference type="OrthoDB" id="2418081at2759"/>
<evidence type="ECO:0000313" key="11">
    <source>
        <dbReference type="EMBL" id="KAF9458712.1"/>
    </source>
</evidence>
<dbReference type="Pfam" id="PF02230">
    <property type="entry name" value="Abhydrolase_2"/>
    <property type="match status" value="1"/>
</dbReference>
<evidence type="ECO:0000256" key="4">
    <source>
        <dbReference type="ARBA" id="ARBA00022487"/>
    </source>
</evidence>
<evidence type="ECO:0000256" key="2">
    <source>
        <dbReference type="ARBA" id="ARBA00012423"/>
    </source>
</evidence>
<dbReference type="InterPro" id="IPR003140">
    <property type="entry name" value="PLipase/COase/thioEstase"/>
</dbReference>
<dbReference type="GO" id="GO:0005737">
    <property type="term" value="C:cytoplasm"/>
    <property type="evidence" value="ECO:0007669"/>
    <property type="project" value="TreeGrafter"/>
</dbReference>
<comment type="similarity">
    <text evidence="1">Belongs to the AB hydrolase superfamily. AB hydrolase 2 family.</text>
</comment>
<dbReference type="InterPro" id="IPR029058">
    <property type="entry name" value="AB_hydrolase_fold"/>
</dbReference>
<evidence type="ECO:0000256" key="8">
    <source>
        <dbReference type="ARBA" id="ARBA00031195"/>
    </source>
</evidence>
<keyword evidence="4" id="KW-0719">Serine esterase</keyword>
<dbReference type="GO" id="GO:0052689">
    <property type="term" value="F:carboxylic ester hydrolase activity"/>
    <property type="evidence" value="ECO:0007669"/>
    <property type="project" value="UniProtKB-KW"/>
</dbReference>
<dbReference type="InterPro" id="IPR050565">
    <property type="entry name" value="LYPA1-2/EST-like"/>
</dbReference>
<accession>A0A9P5XY43</accession>
<dbReference type="EMBL" id="MU150333">
    <property type="protein sequence ID" value="KAF9458712.1"/>
    <property type="molecule type" value="Genomic_DNA"/>
</dbReference>
<protein>
    <recommendedName>
        <fullName evidence="3">Acyl-protein thioesterase 1</fullName>
        <ecNumber evidence="2">3.1.2.22</ecNumber>
    </recommendedName>
    <alternativeName>
        <fullName evidence="8">Palmitoyl-protein hydrolase</fullName>
    </alternativeName>
</protein>
<evidence type="ECO:0000256" key="9">
    <source>
        <dbReference type="ARBA" id="ARBA00047337"/>
    </source>
</evidence>
<dbReference type="GO" id="GO:0006631">
    <property type="term" value="P:fatty acid metabolic process"/>
    <property type="evidence" value="ECO:0007669"/>
    <property type="project" value="UniProtKB-KW"/>
</dbReference>
<evidence type="ECO:0000313" key="12">
    <source>
        <dbReference type="Proteomes" id="UP000807353"/>
    </source>
</evidence>
<dbReference type="PANTHER" id="PTHR10655">
    <property type="entry name" value="LYSOPHOSPHOLIPASE-RELATED"/>
    <property type="match status" value="1"/>
</dbReference>
<keyword evidence="6" id="KW-0276">Fatty acid metabolism</keyword>
<reference evidence="11" key="1">
    <citation type="submission" date="2020-11" db="EMBL/GenBank/DDBJ databases">
        <authorList>
            <consortium name="DOE Joint Genome Institute"/>
            <person name="Ahrendt S."/>
            <person name="Riley R."/>
            <person name="Andreopoulos W."/>
            <person name="Labutti K."/>
            <person name="Pangilinan J."/>
            <person name="Ruiz-Duenas F.J."/>
            <person name="Barrasa J.M."/>
            <person name="Sanchez-Garcia M."/>
            <person name="Camarero S."/>
            <person name="Miyauchi S."/>
            <person name="Serrano A."/>
            <person name="Linde D."/>
            <person name="Babiker R."/>
            <person name="Drula E."/>
            <person name="Ayuso-Fernandez I."/>
            <person name="Pacheco R."/>
            <person name="Padilla G."/>
            <person name="Ferreira P."/>
            <person name="Barriuso J."/>
            <person name="Kellner H."/>
            <person name="Castanera R."/>
            <person name="Alfaro M."/>
            <person name="Ramirez L."/>
            <person name="Pisabarro A.G."/>
            <person name="Kuo A."/>
            <person name="Tritt A."/>
            <person name="Lipzen A."/>
            <person name="He G."/>
            <person name="Yan M."/>
            <person name="Ng V."/>
            <person name="Cullen D."/>
            <person name="Martin F."/>
            <person name="Rosso M.-N."/>
            <person name="Henrissat B."/>
            <person name="Hibbett D."/>
            <person name="Martinez A.T."/>
            <person name="Grigoriev I.V."/>
        </authorList>
    </citation>
    <scope>NUCLEOTIDE SEQUENCE</scope>
    <source>
        <strain evidence="11">CBS 247.69</strain>
    </source>
</reference>
<evidence type="ECO:0000256" key="7">
    <source>
        <dbReference type="ARBA" id="ARBA00029392"/>
    </source>
</evidence>
<evidence type="ECO:0000256" key="5">
    <source>
        <dbReference type="ARBA" id="ARBA00022801"/>
    </source>
</evidence>
<comment type="catalytic activity">
    <reaction evidence="9">
        <text>S-hexadecanoyl-L-cysteinyl-[protein] + H2O = L-cysteinyl-[protein] + hexadecanoate + H(+)</text>
        <dbReference type="Rhea" id="RHEA:19233"/>
        <dbReference type="Rhea" id="RHEA-COMP:10131"/>
        <dbReference type="Rhea" id="RHEA-COMP:11032"/>
        <dbReference type="ChEBI" id="CHEBI:7896"/>
        <dbReference type="ChEBI" id="CHEBI:15377"/>
        <dbReference type="ChEBI" id="CHEBI:15378"/>
        <dbReference type="ChEBI" id="CHEBI:29950"/>
        <dbReference type="ChEBI" id="CHEBI:74151"/>
        <dbReference type="EC" id="3.1.2.22"/>
    </reaction>
</comment>
<evidence type="ECO:0000259" key="10">
    <source>
        <dbReference type="Pfam" id="PF02230"/>
    </source>
</evidence>
<dbReference type="SUPFAM" id="SSF53474">
    <property type="entry name" value="alpha/beta-Hydrolases"/>
    <property type="match status" value="1"/>
</dbReference>
<organism evidence="11 12">
    <name type="scientific">Collybia nuda</name>
    <dbReference type="NCBI Taxonomy" id="64659"/>
    <lineage>
        <taxon>Eukaryota</taxon>
        <taxon>Fungi</taxon>
        <taxon>Dikarya</taxon>
        <taxon>Basidiomycota</taxon>
        <taxon>Agaricomycotina</taxon>
        <taxon>Agaricomycetes</taxon>
        <taxon>Agaricomycetidae</taxon>
        <taxon>Agaricales</taxon>
        <taxon>Tricholomatineae</taxon>
        <taxon>Clitocybaceae</taxon>
        <taxon>Collybia</taxon>
    </lineage>
</organism>
<keyword evidence="5" id="KW-0378">Hydrolase</keyword>
<gene>
    <name evidence="11" type="ORF">BDZ94DRAFT_75734</name>
</gene>